<organism evidence="2 3">
    <name type="scientific">Paractinoplanes globisporus</name>
    <dbReference type="NCBI Taxonomy" id="113565"/>
    <lineage>
        <taxon>Bacteria</taxon>
        <taxon>Bacillati</taxon>
        <taxon>Actinomycetota</taxon>
        <taxon>Actinomycetes</taxon>
        <taxon>Micromonosporales</taxon>
        <taxon>Micromonosporaceae</taxon>
        <taxon>Paractinoplanes</taxon>
    </lineage>
</organism>
<comment type="caution">
    <text evidence="2">The sequence shown here is derived from an EMBL/GenBank/DDBJ whole genome shotgun (WGS) entry which is preliminary data.</text>
</comment>
<feature type="domain" description="AB hydrolase-1" evidence="1">
    <location>
        <begin position="4"/>
        <end position="169"/>
    </location>
</feature>
<dbReference type="InterPro" id="IPR029058">
    <property type="entry name" value="AB_hydrolase_fold"/>
</dbReference>
<evidence type="ECO:0000259" key="1">
    <source>
        <dbReference type="Pfam" id="PF00561"/>
    </source>
</evidence>
<dbReference type="Pfam" id="PF00561">
    <property type="entry name" value="Abhydrolase_1"/>
    <property type="match status" value="1"/>
</dbReference>
<dbReference type="SUPFAM" id="SSF53474">
    <property type="entry name" value="alpha/beta-Hydrolases"/>
    <property type="match status" value="1"/>
</dbReference>
<keyword evidence="2" id="KW-0378">Hydrolase</keyword>
<protein>
    <submittedName>
        <fullName evidence="2">Alpha/beta fold hydrolase</fullName>
    </submittedName>
</protein>
<dbReference type="PANTHER" id="PTHR43433:SF5">
    <property type="entry name" value="AB HYDROLASE-1 DOMAIN-CONTAINING PROTEIN"/>
    <property type="match status" value="1"/>
</dbReference>
<sequence>MDNVRLVGHSGGAAVAVRYLAERGSNRVHSLTLVSPMLPFLKQTADNPGGLPEELFDGLLNALRTDRTRWLADQQQVFFASHLRPVSPSLIDRTRRDCESASMYAVLALQRHVFHDDNRRFVDLVDVPTLVMHGTADFSAPVEVCGRPTAAAISGSEYIEFPDAGHGMYASHHESVNSELLRFFAARRAG</sequence>
<dbReference type="GO" id="GO:0016787">
    <property type="term" value="F:hydrolase activity"/>
    <property type="evidence" value="ECO:0007669"/>
    <property type="project" value="UniProtKB-KW"/>
</dbReference>
<dbReference type="RefSeq" id="WP_084698899.1">
    <property type="nucleotide sequence ID" value="NZ_JBIAZU010000001.1"/>
</dbReference>
<evidence type="ECO:0000313" key="2">
    <source>
        <dbReference type="EMBL" id="MFF5289382.1"/>
    </source>
</evidence>
<dbReference type="InterPro" id="IPR000073">
    <property type="entry name" value="AB_hydrolase_1"/>
</dbReference>
<evidence type="ECO:0000313" key="3">
    <source>
        <dbReference type="Proteomes" id="UP001602245"/>
    </source>
</evidence>
<accession>A0ABW6WBP4</accession>
<gene>
    <name evidence="2" type="ORF">ACFY35_08085</name>
</gene>
<dbReference type="Proteomes" id="UP001602245">
    <property type="component" value="Unassembled WGS sequence"/>
</dbReference>
<keyword evidence="3" id="KW-1185">Reference proteome</keyword>
<name>A0ABW6WBP4_9ACTN</name>
<reference evidence="2 3" key="1">
    <citation type="submission" date="2024-10" db="EMBL/GenBank/DDBJ databases">
        <title>The Natural Products Discovery Center: Release of the First 8490 Sequenced Strains for Exploring Actinobacteria Biosynthetic Diversity.</title>
        <authorList>
            <person name="Kalkreuter E."/>
            <person name="Kautsar S.A."/>
            <person name="Yang D."/>
            <person name="Bader C.D."/>
            <person name="Teijaro C.N."/>
            <person name="Fluegel L."/>
            <person name="Davis C.M."/>
            <person name="Simpson J.R."/>
            <person name="Lauterbach L."/>
            <person name="Steele A.D."/>
            <person name="Gui C."/>
            <person name="Meng S."/>
            <person name="Li G."/>
            <person name="Viehrig K."/>
            <person name="Ye F."/>
            <person name="Su P."/>
            <person name="Kiefer A.F."/>
            <person name="Nichols A."/>
            <person name="Cepeda A.J."/>
            <person name="Yan W."/>
            <person name="Fan B."/>
            <person name="Jiang Y."/>
            <person name="Adhikari A."/>
            <person name="Zheng C.-J."/>
            <person name="Schuster L."/>
            <person name="Cowan T.M."/>
            <person name="Smanski M.J."/>
            <person name="Chevrette M.G."/>
            <person name="De Carvalho L.P.S."/>
            <person name="Shen B."/>
        </authorList>
    </citation>
    <scope>NUCLEOTIDE SEQUENCE [LARGE SCALE GENOMIC DNA]</scope>
    <source>
        <strain evidence="2 3">NPDC000087</strain>
    </source>
</reference>
<dbReference type="PANTHER" id="PTHR43433">
    <property type="entry name" value="HYDROLASE, ALPHA/BETA FOLD FAMILY PROTEIN"/>
    <property type="match status" value="1"/>
</dbReference>
<dbReference type="Gene3D" id="3.40.50.1820">
    <property type="entry name" value="alpha/beta hydrolase"/>
    <property type="match status" value="1"/>
</dbReference>
<dbReference type="EMBL" id="JBIAZU010000001">
    <property type="protein sequence ID" value="MFF5289382.1"/>
    <property type="molecule type" value="Genomic_DNA"/>
</dbReference>
<dbReference type="InterPro" id="IPR050471">
    <property type="entry name" value="AB_hydrolase"/>
</dbReference>
<proteinExistence type="predicted"/>